<feature type="transmembrane region" description="Helical" evidence="6">
    <location>
        <begin position="12"/>
        <end position="34"/>
    </location>
</feature>
<proteinExistence type="predicted"/>
<evidence type="ECO:0000256" key="4">
    <source>
        <dbReference type="ARBA" id="ARBA00022989"/>
    </source>
</evidence>
<feature type="domain" description="VTT" evidence="7">
    <location>
        <begin position="34"/>
        <end position="164"/>
    </location>
</feature>
<dbReference type="EMBL" id="PFEK01000026">
    <property type="protein sequence ID" value="PJE67627.1"/>
    <property type="molecule type" value="Genomic_DNA"/>
</dbReference>
<evidence type="ECO:0000256" key="3">
    <source>
        <dbReference type="ARBA" id="ARBA00022692"/>
    </source>
</evidence>
<comment type="subcellular location">
    <subcellularLocation>
        <location evidence="1">Cell membrane</location>
        <topology evidence="1">Multi-pass membrane protein</topology>
    </subcellularLocation>
</comment>
<feature type="transmembrane region" description="Helical" evidence="6">
    <location>
        <begin position="176"/>
        <end position="197"/>
    </location>
</feature>
<dbReference type="AlphaFoldDB" id="A0A2M8L427"/>
<dbReference type="PANTHER" id="PTHR42709">
    <property type="entry name" value="ALKALINE PHOSPHATASE LIKE PROTEIN"/>
    <property type="match status" value="1"/>
</dbReference>
<organism evidence="8 9">
    <name type="scientific">Candidatus Shapirobacteria bacterium CG10_big_fil_rev_8_21_14_0_10_40_9</name>
    <dbReference type="NCBI Taxonomy" id="1974888"/>
    <lineage>
        <taxon>Bacteria</taxon>
        <taxon>Candidatus Shapironibacteriota</taxon>
    </lineage>
</organism>
<evidence type="ECO:0000256" key="2">
    <source>
        <dbReference type="ARBA" id="ARBA00022475"/>
    </source>
</evidence>
<evidence type="ECO:0000256" key="6">
    <source>
        <dbReference type="SAM" id="Phobius"/>
    </source>
</evidence>
<feature type="transmembrane region" description="Helical" evidence="6">
    <location>
        <begin position="141"/>
        <end position="164"/>
    </location>
</feature>
<dbReference type="PANTHER" id="PTHR42709:SF6">
    <property type="entry name" value="UNDECAPRENYL PHOSPHATE TRANSPORTER A"/>
    <property type="match status" value="1"/>
</dbReference>
<gene>
    <name evidence="8" type="ORF">COU95_01380</name>
</gene>
<feature type="transmembrane region" description="Helical" evidence="6">
    <location>
        <begin position="54"/>
        <end position="79"/>
    </location>
</feature>
<evidence type="ECO:0000256" key="5">
    <source>
        <dbReference type="ARBA" id="ARBA00023136"/>
    </source>
</evidence>
<reference evidence="9" key="1">
    <citation type="submission" date="2017-09" db="EMBL/GenBank/DDBJ databases">
        <title>Depth-based differentiation of microbial function through sediment-hosted aquifers and enrichment of novel symbionts in the deep terrestrial subsurface.</title>
        <authorList>
            <person name="Probst A.J."/>
            <person name="Ladd B."/>
            <person name="Jarett J.K."/>
            <person name="Geller-Mcgrath D.E."/>
            <person name="Sieber C.M.K."/>
            <person name="Emerson J.B."/>
            <person name="Anantharaman K."/>
            <person name="Thomas B.C."/>
            <person name="Malmstrom R."/>
            <person name="Stieglmeier M."/>
            <person name="Klingl A."/>
            <person name="Woyke T."/>
            <person name="Ryan C.M."/>
            <person name="Banfield J.F."/>
        </authorList>
    </citation>
    <scope>NUCLEOTIDE SEQUENCE [LARGE SCALE GENOMIC DNA]</scope>
</reference>
<dbReference type="GO" id="GO:0005886">
    <property type="term" value="C:plasma membrane"/>
    <property type="evidence" value="ECO:0007669"/>
    <property type="project" value="UniProtKB-SubCell"/>
</dbReference>
<comment type="caution">
    <text evidence="8">The sequence shown here is derived from an EMBL/GenBank/DDBJ whole genome shotgun (WGS) entry which is preliminary data.</text>
</comment>
<evidence type="ECO:0000313" key="9">
    <source>
        <dbReference type="Proteomes" id="UP000231474"/>
    </source>
</evidence>
<dbReference type="Pfam" id="PF09335">
    <property type="entry name" value="VTT_dom"/>
    <property type="match status" value="1"/>
</dbReference>
<protein>
    <recommendedName>
        <fullName evidence="7">VTT domain-containing protein</fullName>
    </recommendedName>
</protein>
<keyword evidence="3 6" id="KW-0812">Transmembrane</keyword>
<dbReference type="InterPro" id="IPR051311">
    <property type="entry name" value="DedA_domain"/>
</dbReference>
<dbReference type="InterPro" id="IPR032816">
    <property type="entry name" value="VTT_dom"/>
</dbReference>
<sequence length="205" mass="23011">MIEQITFWITNSISTTGYLAVLILMTAESALIPIPSEVTMPFAGFLVSLGKLNFFLAVLVGAVGNLAGSLIAYGLGYFGQETVVKQVIKKYGKWILVSENEFEKAEIWFQRHGGKIAFFSRLAPVVRTYISLPAGISKMNVWRFSIFTFLGSLIWSSILAYLGVLLGQNWQSLEIYFRRFDILIAALGVILALAFIYRKKKFNIF</sequence>
<name>A0A2M8L427_9BACT</name>
<accession>A0A2M8L427</accession>
<evidence type="ECO:0000259" key="7">
    <source>
        <dbReference type="Pfam" id="PF09335"/>
    </source>
</evidence>
<dbReference type="Proteomes" id="UP000231474">
    <property type="component" value="Unassembled WGS sequence"/>
</dbReference>
<evidence type="ECO:0000256" key="1">
    <source>
        <dbReference type="ARBA" id="ARBA00004651"/>
    </source>
</evidence>
<keyword evidence="4 6" id="KW-1133">Transmembrane helix</keyword>
<keyword evidence="5 6" id="KW-0472">Membrane</keyword>
<evidence type="ECO:0000313" key="8">
    <source>
        <dbReference type="EMBL" id="PJE67627.1"/>
    </source>
</evidence>
<keyword evidence="2" id="KW-1003">Cell membrane</keyword>